<comment type="caution">
    <text evidence="2">The sequence shown here is derived from an EMBL/GenBank/DDBJ whole genome shotgun (WGS) entry which is preliminary data.</text>
</comment>
<dbReference type="Proteomes" id="UP000636709">
    <property type="component" value="Unassembled WGS sequence"/>
</dbReference>
<keyword evidence="3" id="KW-1185">Reference proteome</keyword>
<evidence type="ECO:0000313" key="2">
    <source>
        <dbReference type="EMBL" id="KAF8687448.1"/>
    </source>
</evidence>
<reference evidence="2" key="1">
    <citation type="submission" date="2020-07" db="EMBL/GenBank/DDBJ databases">
        <title>Genome sequence and genetic diversity analysis of an under-domesticated orphan crop, white fonio (Digitaria exilis).</title>
        <authorList>
            <person name="Bennetzen J.L."/>
            <person name="Chen S."/>
            <person name="Ma X."/>
            <person name="Wang X."/>
            <person name="Yssel A.E.J."/>
            <person name="Chaluvadi S.R."/>
            <person name="Johnson M."/>
            <person name="Gangashetty P."/>
            <person name="Hamidou F."/>
            <person name="Sanogo M.D."/>
            <person name="Zwaenepoel A."/>
            <person name="Wallace J."/>
            <person name="Van De Peer Y."/>
            <person name="Van Deynze A."/>
        </authorList>
    </citation>
    <scope>NUCLEOTIDE SEQUENCE</scope>
    <source>
        <tissue evidence="2">Leaves</tissue>
    </source>
</reference>
<accession>A0A835B5C1</accession>
<proteinExistence type="predicted"/>
<dbReference type="AlphaFoldDB" id="A0A835B5C1"/>
<sequence>MEKPAQQETKPTEEEEGRSARGYFADEDIVGKLVDMVLPAQRQKRVRSMARTDAHSPAVKTLYLAYTKDVHDFSVPYVQCKKDPRDEEDAGAWSLELPPATTELHVVLVPRIHGFGVHTLRPCLTLQGPTVLSHGCFLLTGLLLPSLEDLHIAQCTLAASVDITSDALPWLKHLDITKSVGRLLVLVQQGDVW</sequence>
<organism evidence="2 3">
    <name type="scientific">Digitaria exilis</name>
    <dbReference type="NCBI Taxonomy" id="1010633"/>
    <lineage>
        <taxon>Eukaryota</taxon>
        <taxon>Viridiplantae</taxon>
        <taxon>Streptophyta</taxon>
        <taxon>Embryophyta</taxon>
        <taxon>Tracheophyta</taxon>
        <taxon>Spermatophyta</taxon>
        <taxon>Magnoliopsida</taxon>
        <taxon>Liliopsida</taxon>
        <taxon>Poales</taxon>
        <taxon>Poaceae</taxon>
        <taxon>PACMAD clade</taxon>
        <taxon>Panicoideae</taxon>
        <taxon>Panicodae</taxon>
        <taxon>Paniceae</taxon>
        <taxon>Anthephorinae</taxon>
        <taxon>Digitaria</taxon>
    </lineage>
</organism>
<evidence type="ECO:0000313" key="3">
    <source>
        <dbReference type="Proteomes" id="UP000636709"/>
    </source>
</evidence>
<dbReference type="EMBL" id="JACEFO010002056">
    <property type="protein sequence ID" value="KAF8687448.1"/>
    <property type="molecule type" value="Genomic_DNA"/>
</dbReference>
<gene>
    <name evidence="2" type="ORF">HU200_043141</name>
</gene>
<evidence type="ECO:0000256" key="1">
    <source>
        <dbReference type="SAM" id="MobiDB-lite"/>
    </source>
</evidence>
<feature type="region of interest" description="Disordered" evidence="1">
    <location>
        <begin position="1"/>
        <end position="21"/>
    </location>
</feature>
<protein>
    <submittedName>
        <fullName evidence="2">Uncharacterized protein</fullName>
    </submittedName>
</protein>
<name>A0A835B5C1_9POAL</name>